<proteinExistence type="predicted"/>
<reference evidence="2 3" key="1">
    <citation type="submission" date="2015-11" db="EMBL/GenBank/DDBJ databases">
        <title>Butyribacter intestini gen. nov., sp. nov., a butyric acid-producing bacterium of the family Lachnospiraceae isolated from the human faeces.</title>
        <authorList>
            <person name="Zou Y."/>
            <person name="Xue W."/>
            <person name="Luo G."/>
            <person name="Lv M."/>
        </authorList>
    </citation>
    <scope>NUCLEOTIDE SEQUENCE [LARGE SCALE GENOMIC DNA]</scope>
    <source>
        <strain evidence="2 3">ACET-33324</strain>
    </source>
</reference>
<dbReference type="AlphaFoldDB" id="A0A0V8QII5"/>
<protein>
    <submittedName>
        <fullName evidence="2">Uncharacterized protein</fullName>
    </submittedName>
</protein>
<dbReference type="STRING" id="290052.ASU35_05905"/>
<keyword evidence="3" id="KW-1185">Reference proteome</keyword>
<dbReference type="Proteomes" id="UP000054874">
    <property type="component" value="Unassembled WGS sequence"/>
</dbReference>
<accession>A0A0V8QII5</accession>
<sequence length="79" mass="9306">MKNIPEKHILTFDVERHLKEKERLNQALNGNLSGFENDIKEVLKKYNIDLCNGIAFDSFIYVLEQIHIEKFNIKLVFAN</sequence>
<comment type="caution">
    <text evidence="2">The sequence shown here is derived from an EMBL/GenBank/DDBJ whole genome shotgun (WGS) entry which is preliminary data.</text>
</comment>
<keyword evidence="1" id="KW-0175">Coiled coil</keyword>
<dbReference type="OrthoDB" id="9995385at2"/>
<organism evidence="2 3">
    <name type="scientific">Acetivibrio ethanolgignens</name>
    <dbReference type="NCBI Taxonomy" id="290052"/>
    <lineage>
        <taxon>Bacteria</taxon>
        <taxon>Bacillati</taxon>
        <taxon>Bacillota</taxon>
        <taxon>Clostridia</taxon>
        <taxon>Eubacteriales</taxon>
        <taxon>Oscillospiraceae</taxon>
        <taxon>Acetivibrio</taxon>
    </lineage>
</organism>
<evidence type="ECO:0000313" key="3">
    <source>
        <dbReference type="Proteomes" id="UP000054874"/>
    </source>
</evidence>
<dbReference type="EMBL" id="LNAM01000024">
    <property type="protein sequence ID" value="KSV60286.1"/>
    <property type="molecule type" value="Genomic_DNA"/>
</dbReference>
<dbReference type="RefSeq" id="WP_058351487.1">
    <property type="nucleotide sequence ID" value="NZ_CABMMD010000024.1"/>
</dbReference>
<evidence type="ECO:0000256" key="1">
    <source>
        <dbReference type="SAM" id="Coils"/>
    </source>
</evidence>
<name>A0A0V8QII5_9FIRM</name>
<evidence type="ECO:0000313" key="2">
    <source>
        <dbReference type="EMBL" id="KSV60286.1"/>
    </source>
</evidence>
<gene>
    <name evidence="2" type="ORF">ASU35_05905</name>
</gene>
<feature type="coiled-coil region" evidence="1">
    <location>
        <begin position="18"/>
        <end position="45"/>
    </location>
</feature>